<organism evidence="1 2">
    <name type="scientific">Candidatus Brocadia sinica JPN1</name>
    <dbReference type="NCBI Taxonomy" id="1197129"/>
    <lineage>
        <taxon>Bacteria</taxon>
        <taxon>Pseudomonadati</taxon>
        <taxon>Planctomycetota</taxon>
        <taxon>Candidatus Brocadiia</taxon>
        <taxon>Candidatus Brocadiales</taxon>
        <taxon>Candidatus Brocadiaceae</taxon>
        <taxon>Candidatus Brocadia</taxon>
    </lineage>
</organism>
<accession>A0ABQ0JUW9</accession>
<reference evidence="2" key="1">
    <citation type="journal article" date="2015" name="Genome Announc.">
        <title>Draft Genome Sequence of an Anaerobic Ammonium-Oxidizing Bacterium, "Candidatus Brocadia sinica".</title>
        <authorList>
            <person name="Oshiki M."/>
            <person name="Shinyako-Hata K."/>
            <person name="Satoh H."/>
            <person name="Okabe S."/>
        </authorList>
    </citation>
    <scope>NUCLEOTIDE SEQUENCE [LARGE SCALE GENOMIC DNA]</scope>
    <source>
        <strain evidence="2">JPN1</strain>
    </source>
</reference>
<dbReference type="EMBL" id="BAFN01000001">
    <property type="protein sequence ID" value="GAN32515.1"/>
    <property type="molecule type" value="Genomic_DNA"/>
</dbReference>
<sequence length="205" mass="23133">MGNVIKEINGRGMATEFVVNELNQQVKIIHAAAVPKQKGKKKPSLKAFQYATNIEYDYNDTVVKKEIENKDSNNGSLAGEFVEHIYAYDILDRLVKETQEVSEAETLTTEYRYDANENRVKIIFPGGNYQETIYDERDLVYRTTNICGCSGGSPNTTHNYDQNGNLIETIDGEDNNGDGKNDSALYAYDGFKQGHQNHGSYRKCH</sequence>
<name>A0ABQ0JUW9_9BACT</name>
<evidence type="ECO:0008006" key="3">
    <source>
        <dbReference type="Google" id="ProtNLM"/>
    </source>
</evidence>
<proteinExistence type="predicted"/>
<keyword evidence="2" id="KW-1185">Reference proteome</keyword>
<evidence type="ECO:0000313" key="2">
    <source>
        <dbReference type="Proteomes" id="UP000032309"/>
    </source>
</evidence>
<protein>
    <recommendedName>
        <fullName evidence="3">Rhs family protein</fullName>
    </recommendedName>
</protein>
<dbReference type="RefSeq" id="WP_052562667.1">
    <property type="nucleotide sequence ID" value="NZ_BAFN01000001.1"/>
</dbReference>
<comment type="caution">
    <text evidence="1">The sequence shown here is derived from an EMBL/GenBank/DDBJ whole genome shotgun (WGS) entry which is preliminary data.</text>
</comment>
<gene>
    <name evidence="1" type="ORF">BROSI_A1030</name>
</gene>
<dbReference type="Proteomes" id="UP000032309">
    <property type="component" value="Unassembled WGS sequence"/>
</dbReference>
<evidence type="ECO:0000313" key="1">
    <source>
        <dbReference type="EMBL" id="GAN32515.1"/>
    </source>
</evidence>
<dbReference type="Gene3D" id="2.180.10.10">
    <property type="entry name" value="RHS repeat-associated core"/>
    <property type="match status" value="1"/>
</dbReference>